<evidence type="ECO:0000313" key="2">
    <source>
        <dbReference type="Proteomes" id="UP001385951"/>
    </source>
</evidence>
<dbReference type="AlphaFoldDB" id="A0AAW0FYE5"/>
<reference evidence="1 2" key="1">
    <citation type="submission" date="2022-09" db="EMBL/GenBank/DDBJ databases">
        <authorList>
            <person name="Palmer J.M."/>
        </authorList>
    </citation>
    <scope>NUCLEOTIDE SEQUENCE [LARGE SCALE GENOMIC DNA]</scope>
    <source>
        <strain evidence="1 2">DSM 7382</strain>
    </source>
</reference>
<gene>
    <name evidence="1" type="ORF">QCA50_010910</name>
</gene>
<accession>A0AAW0FYE5</accession>
<name>A0AAW0FYE5_9APHY</name>
<keyword evidence="2" id="KW-1185">Reference proteome</keyword>
<proteinExistence type="predicted"/>
<dbReference type="EMBL" id="JASBNA010000018">
    <property type="protein sequence ID" value="KAK7686098.1"/>
    <property type="molecule type" value="Genomic_DNA"/>
</dbReference>
<comment type="caution">
    <text evidence="1">The sequence shown here is derived from an EMBL/GenBank/DDBJ whole genome shotgun (WGS) entry which is preliminary data.</text>
</comment>
<protein>
    <recommendedName>
        <fullName evidence="3">Mediator of RNA polymerase II transcription subunit 7</fullName>
    </recommendedName>
</protein>
<sequence length="196" mass="22244">MPDQMLDIPILRQDRESTAPGTAAVPDMFTIHTHPFTTLPPLTSHVHPKFAILETGRKLKELFKTSREEHPPIDLGRLTHSLDTLTTFKNDLEQQYAAAEVDQLHICVELLPPAAGDRQQELMDELTNQLIRSNDRLKELKKKLPAIDESIATVRRAMDFIQEGSILQQIGRLYEAWNREIPINDGLSPVNNPDAR</sequence>
<organism evidence="1 2">
    <name type="scientific">Cerrena zonata</name>
    <dbReference type="NCBI Taxonomy" id="2478898"/>
    <lineage>
        <taxon>Eukaryota</taxon>
        <taxon>Fungi</taxon>
        <taxon>Dikarya</taxon>
        <taxon>Basidiomycota</taxon>
        <taxon>Agaricomycotina</taxon>
        <taxon>Agaricomycetes</taxon>
        <taxon>Polyporales</taxon>
        <taxon>Cerrenaceae</taxon>
        <taxon>Cerrena</taxon>
    </lineage>
</organism>
<evidence type="ECO:0000313" key="1">
    <source>
        <dbReference type="EMBL" id="KAK7686098.1"/>
    </source>
</evidence>
<dbReference type="Proteomes" id="UP001385951">
    <property type="component" value="Unassembled WGS sequence"/>
</dbReference>
<evidence type="ECO:0008006" key="3">
    <source>
        <dbReference type="Google" id="ProtNLM"/>
    </source>
</evidence>